<organism evidence="1 2">
    <name type="scientific">Nephila pilipes</name>
    <name type="common">Giant wood spider</name>
    <name type="synonym">Nephila maculata</name>
    <dbReference type="NCBI Taxonomy" id="299642"/>
    <lineage>
        <taxon>Eukaryota</taxon>
        <taxon>Metazoa</taxon>
        <taxon>Ecdysozoa</taxon>
        <taxon>Arthropoda</taxon>
        <taxon>Chelicerata</taxon>
        <taxon>Arachnida</taxon>
        <taxon>Araneae</taxon>
        <taxon>Araneomorphae</taxon>
        <taxon>Entelegynae</taxon>
        <taxon>Araneoidea</taxon>
        <taxon>Nephilidae</taxon>
        <taxon>Nephila</taxon>
    </lineage>
</organism>
<evidence type="ECO:0000313" key="2">
    <source>
        <dbReference type="Proteomes" id="UP000887013"/>
    </source>
</evidence>
<comment type="caution">
    <text evidence="1">The sequence shown here is derived from an EMBL/GenBank/DDBJ whole genome shotgun (WGS) entry which is preliminary data.</text>
</comment>
<protein>
    <submittedName>
        <fullName evidence="1">Transposon Tf2-6 polyprotein</fullName>
    </submittedName>
</protein>
<dbReference type="InterPro" id="IPR050951">
    <property type="entry name" value="Retrovirus_Pol_polyprotein"/>
</dbReference>
<dbReference type="SUPFAM" id="SSF53098">
    <property type="entry name" value="Ribonuclease H-like"/>
    <property type="match status" value="1"/>
</dbReference>
<accession>A0A8X6PYL2</accession>
<dbReference type="EMBL" id="BMAW01074179">
    <property type="protein sequence ID" value="GFT91036.1"/>
    <property type="molecule type" value="Genomic_DNA"/>
</dbReference>
<proteinExistence type="predicted"/>
<dbReference type="InterPro" id="IPR012337">
    <property type="entry name" value="RNaseH-like_sf"/>
</dbReference>
<dbReference type="PANTHER" id="PTHR37984:SF5">
    <property type="entry name" value="PROTEIN NYNRIN-LIKE"/>
    <property type="match status" value="1"/>
</dbReference>
<sequence>MSEKRLAQFKKETELNSELQIVVNCIKEDWPKSYKSVDNCAKTYYKIKNNLYIQEGLLLSNEKANCKEPLKPHTVPYRPFEEIGVDKMDFGNISYLDIMDYSKWIEIAELANKCAETKLKTVFSSPHFSPSNEMVERAVGITKSMRKAKEDKRDYLVGLMEYRNTPISGLDLSSAQMMFNRRLKTKWAISNN</sequence>
<dbReference type="OrthoDB" id="6512428at2759"/>
<dbReference type="InterPro" id="IPR036397">
    <property type="entry name" value="RNaseH_sf"/>
</dbReference>
<dbReference type="Proteomes" id="UP000887013">
    <property type="component" value="Unassembled WGS sequence"/>
</dbReference>
<dbReference type="AlphaFoldDB" id="A0A8X6PYL2"/>
<keyword evidence="2" id="KW-1185">Reference proteome</keyword>
<name>A0A8X6PYL2_NEPPI</name>
<dbReference type="PANTHER" id="PTHR37984">
    <property type="entry name" value="PROTEIN CBG26694"/>
    <property type="match status" value="1"/>
</dbReference>
<evidence type="ECO:0000313" key="1">
    <source>
        <dbReference type="EMBL" id="GFT91036.1"/>
    </source>
</evidence>
<dbReference type="GO" id="GO:0003676">
    <property type="term" value="F:nucleic acid binding"/>
    <property type="evidence" value="ECO:0007669"/>
    <property type="project" value="InterPro"/>
</dbReference>
<dbReference type="Gene3D" id="3.30.420.10">
    <property type="entry name" value="Ribonuclease H-like superfamily/Ribonuclease H"/>
    <property type="match status" value="1"/>
</dbReference>
<reference evidence="1" key="1">
    <citation type="submission" date="2020-08" db="EMBL/GenBank/DDBJ databases">
        <title>Multicomponent nature underlies the extraordinary mechanical properties of spider dragline silk.</title>
        <authorList>
            <person name="Kono N."/>
            <person name="Nakamura H."/>
            <person name="Mori M."/>
            <person name="Yoshida Y."/>
            <person name="Ohtoshi R."/>
            <person name="Malay A.D."/>
            <person name="Moran D.A.P."/>
            <person name="Tomita M."/>
            <person name="Numata K."/>
            <person name="Arakawa K."/>
        </authorList>
    </citation>
    <scope>NUCLEOTIDE SEQUENCE</scope>
</reference>
<gene>
    <name evidence="1" type="primary">Tf2-6_77</name>
    <name evidence="1" type="ORF">NPIL_15721</name>
</gene>